<comment type="caution">
    <text evidence="1">The sequence shown here is derived from an EMBL/GenBank/DDBJ whole genome shotgun (WGS) entry which is preliminary data.</text>
</comment>
<sequence length="81" mass="9062">MRRGGGHHSTGARSVRLLYHWARLWRLSGGPLVNPLSTLAILSALLSLVSRPLEPDHKICRFQPLVLAHRQLSRAVCSPYL</sequence>
<reference evidence="1 2" key="2">
    <citation type="journal article" date="2012" name="Open Biol.">
        <title>Characteristics of nucleosomes and linker DNA regions on the genome of the basidiomycete Mixia osmundae revealed by mono- and dinucleosome mapping.</title>
        <authorList>
            <person name="Nishida H."/>
            <person name="Kondo S."/>
            <person name="Matsumoto T."/>
            <person name="Suzuki Y."/>
            <person name="Yoshikawa H."/>
            <person name="Taylor T.D."/>
            <person name="Sugiyama J."/>
        </authorList>
    </citation>
    <scope>NUCLEOTIDE SEQUENCE [LARGE SCALE GENOMIC DNA]</scope>
    <source>
        <strain evidence="2">CBS 9802 / IAM 14324 / JCM 22182 / KY 12970</strain>
    </source>
</reference>
<evidence type="ECO:0000313" key="2">
    <source>
        <dbReference type="Proteomes" id="UP000009131"/>
    </source>
</evidence>
<keyword evidence="2" id="KW-1185">Reference proteome</keyword>
<proteinExistence type="predicted"/>
<dbReference type="AlphaFoldDB" id="G7DVI8"/>
<protein>
    <submittedName>
        <fullName evidence="1">Uncharacterized protein</fullName>
    </submittedName>
</protein>
<dbReference type="InParanoid" id="G7DVI8"/>
<reference evidence="1 2" key="1">
    <citation type="journal article" date="2011" name="J. Gen. Appl. Microbiol.">
        <title>Draft genome sequencing of the enigmatic basidiomycete Mixia osmundae.</title>
        <authorList>
            <person name="Nishida H."/>
            <person name="Nagatsuka Y."/>
            <person name="Sugiyama J."/>
        </authorList>
    </citation>
    <scope>NUCLEOTIDE SEQUENCE [LARGE SCALE GENOMIC DNA]</scope>
    <source>
        <strain evidence="2">CBS 9802 / IAM 14324 / JCM 22182 / KY 12970</strain>
    </source>
</reference>
<organism evidence="1 2">
    <name type="scientific">Mixia osmundae (strain CBS 9802 / IAM 14324 / JCM 22182 / KY 12970)</name>
    <dbReference type="NCBI Taxonomy" id="764103"/>
    <lineage>
        <taxon>Eukaryota</taxon>
        <taxon>Fungi</taxon>
        <taxon>Dikarya</taxon>
        <taxon>Basidiomycota</taxon>
        <taxon>Pucciniomycotina</taxon>
        <taxon>Mixiomycetes</taxon>
        <taxon>Mixiales</taxon>
        <taxon>Mixiaceae</taxon>
        <taxon>Mixia</taxon>
    </lineage>
</organism>
<dbReference type="Proteomes" id="UP000009131">
    <property type="component" value="Unassembled WGS sequence"/>
</dbReference>
<dbReference type="EMBL" id="BABT02000043">
    <property type="protein sequence ID" value="GAA94598.1"/>
    <property type="molecule type" value="Genomic_DNA"/>
</dbReference>
<dbReference type="HOGENOM" id="CLU_202032_0_0_1"/>
<accession>G7DVI8</accession>
<evidence type="ECO:0000313" key="1">
    <source>
        <dbReference type="EMBL" id="GAA94598.1"/>
    </source>
</evidence>
<gene>
    <name evidence="1" type="primary">Mo01250</name>
    <name evidence="1" type="ORF">E5Q_01250</name>
</gene>
<name>G7DVI8_MIXOS</name>